<sequence length="498" mass="54813">MHSNIFDRLSFLSLFLVVVLLPIFCLPFTNIPVETSKGLLLVLGLAVSVVFWAIARFSDGRIVFPRSWLLVSGFGITLVFLLSALFSGTSQVSLFGTMFDIGSFWFILSAFVLMLFSSIIFRTPKRAKIVLLGMILSSAFVLIFQSAHLFMPTILSLGILAGKTGNVLGSWNALGLFAGFSGLMFLLVIEFFPISKMEKVLLEIFILLSILLAASVNFPLVWLLLGISSLIIFVYKVSITFQRNENEEEKKPFPMVSFIVVMISLLFFMSAGFVGGFIPNRLQISNTEVSPSFGATMSITKGVLAKDPVFGIGPNRFTEAWSMYKPAAINNTQFWDVSFSSGSGSLPTLTATTGYLGILAWLVFFVLFLAIGVKSVFSSIKNGINWEMMAFFVLSLYLFISSFFYSTGAVIFLLSLAFTGVFIGLAASNSDKEISMSFLNDHRKSFFSILALILVIIFSIAASFRYIERFASISYFGKAVFASTETAAEDFIGKALSL</sequence>
<feature type="transmembrane region" description="Helical" evidence="1">
    <location>
        <begin position="35"/>
        <end position="55"/>
    </location>
</feature>
<feature type="transmembrane region" description="Helical" evidence="1">
    <location>
        <begin position="129"/>
        <end position="151"/>
    </location>
</feature>
<keyword evidence="1" id="KW-1133">Transmembrane helix</keyword>
<organism evidence="2 3">
    <name type="scientific">Candidatus Nomurabacteria bacterium GW2011_GWC2_41_8</name>
    <dbReference type="NCBI Taxonomy" id="1618755"/>
    <lineage>
        <taxon>Bacteria</taxon>
        <taxon>Candidatus Nomuraibacteriota</taxon>
    </lineage>
</organism>
<dbReference type="Proteomes" id="UP000033949">
    <property type="component" value="Unassembled WGS sequence"/>
</dbReference>
<feature type="transmembrane region" description="Helical" evidence="1">
    <location>
        <begin position="171"/>
        <end position="193"/>
    </location>
</feature>
<keyword evidence="1" id="KW-0472">Membrane</keyword>
<feature type="transmembrane region" description="Helical" evidence="1">
    <location>
        <begin position="355"/>
        <end position="377"/>
    </location>
</feature>
<reference evidence="2 3" key="1">
    <citation type="journal article" date="2015" name="Nature">
        <title>rRNA introns, odd ribosomes, and small enigmatic genomes across a large radiation of phyla.</title>
        <authorList>
            <person name="Brown C.T."/>
            <person name="Hug L.A."/>
            <person name="Thomas B.C."/>
            <person name="Sharon I."/>
            <person name="Castelle C.J."/>
            <person name="Singh A."/>
            <person name="Wilkins M.J."/>
            <person name="Williams K.H."/>
            <person name="Banfield J.F."/>
        </authorList>
    </citation>
    <scope>NUCLEOTIDE SEQUENCE [LARGE SCALE GENOMIC DNA]</scope>
</reference>
<feature type="transmembrane region" description="Helical" evidence="1">
    <location>
        <begin position="253"/>
        <end position="278"/>
    </location>
</feature>
<name>A0A0G1AEU6_9BACT</name>
<evidence type="ECO:0000313" key="2">
    <source>
        <dbReference type="EMBL" id="KKS23818.1"/>
    </source>
</evidence>
<accession>A0A0G1AEU6</accession>
<keyword evidence="1" id="KW-0812">Transmembrane</keyword>
<feature type="transmembrane region" description="Helical" evidence="1">
    <location>
        <begin position="92"/>
        <end position="117"/>
    </location>
</feature>
<feature type="transmembrane region" description="Helical" evidence="1">
    <location>
        <begin position="67"/>
        <end position="86"/>
    </location>
</feature>
<comment type="caution">
    <text evidence="2">The sequence shown here is derived from an EMBL/GenBank/DDBJ whole genome shotgun (WGS) entry which is preliminary data.</text>
</comment>
<dbReference type="EMBL" id="LCCC01000018">
    <property type="protein sequence ID" value="KKS23818.1"/>
    <property type="molecule type" value="Genomic_DNA"/>
</dbReference>
<protein>
    <submittedName>
        <fullName evidence="2">Uncharacterized protein</fullName>
    </submittedName>
</protein>
<feature type="transmembrane region" description="Helical" evidence="1">
    <location>
        <begin position="410"/>
        <end position="427"/>
    </location>
</feature>
<proteinExistence type="predicted"/>
<feature type="transmembrane region" description="Helical" evidence="1">
    <location>
        <begin position="447"/>
        <end position="467"/>
    </location>
</feature>
<dbReference type="AlphaFoldDB" id="A0A0G1AEU6"/>
<feature type="transmembrane region" description="Helical" evidence="1">
    <location>
        <begin position="222"/>
        <end position="241"/>
    </location>
</feature>
<evidence type="ECO:0000256" key="1">
    <source>
        <dbReference type="SAM" id="Phobius"/>
    </source>
</evidence>
<evidence type="ECO:0000313" key="3">
    <source>
        <dbReference type="Proteomes" id="UP000033949"/>
    </source>
</evidence>
<gene>
    <name evidence="2" type="ORF">UU82_C0018G0003</name>
</gene>